<comment type="similarity">
    <text evidence="4">Belongs to the inositol monophosphatase superfamily. CysQ family.</text>
</comment>
<comment type="catalytic activity">
    <reaction evidence="1 4">
        <text>adenosine 3',5'-bisphosphate + H2O = AMP + phosphate</text>
        <dbReference type="Rhea" id="RHEA:10040"/>
        <dbReference type="ChEBI" id="CHEBI:15377"/>
        <dbReference type="ChEBI" id="CHEBI:43474"/>
        <dbReference type="ChEBI" id="CHEBI:58343"/>
        <dbReference type="ChEBI" id="CHEBI:456215"/>
        <dbReference type="EC" id="3.1.3.7"/>
    </reaction>
</comment>
<feature type="binding site" evidence="4">
    <location>
        <begin position="91"/>
        <end position="94"/>
    </location>
    <ligand>
        <name>substrate</name>
    </ligand>
</feature>
<keyword evidence="4" id="KW-1003">Cell membrane</keyword>
<evidence type="ECO:0000313" key="5">
    <source>
        <dbReference type="EMBL" id="MDF0706876.1"/>
    </source>
</evidence>
<dbReference type="InterPro" id="IPR000760">
    <property type="entry name" value="Inositol_monophosphatase-like"/>
</dbReference>
<evidence type="ECO:0000313" key="6">
    <source>
        <dbReference type="Proteomes" id="UP001217083"/>
    </source>
</evidence>
<feature type="binding site" evidence="4">
    <location>
        <position position="231"/>
    </location>
    <ligand>
        <name>Mg(2+)</name>
        <dbReference type="ChEBI" id="CHEBI:18420"/>
        <label>2</label>
    </ligand>
</feature>
<dbReference type="PANTHER" id="PTHR43028">
    <property type="entry name" value="3'(2'),5'-BISPHOSPHATE NUCLEOTIDASE 1"/>
    <property type="match status" value="1"/>
</dbReference>
<dbReference type="EMBL" id="JARFVA010000002">
    <property type="protein sequence ID" value="MDF0706876.1"/>
    <property type="molecule type" value="Genomic_DNA"/>
</dbReference>
<comment type="cofactor">
    <cofactor evidence="4">
        <name>Mg(2+)</name>
        <dbReference type="ChEBI" id="CHEBI:18420"/>
    </cofactor>
</comment>
<evidence type="ECO:0000256" key="4">
    <source>
        <dbReference type="HAMAP-Rule" id="MF_02095"/>
    </source>
</evidence>
<dbReference type="InterPro" id="IPR006240">
    <property type="entry name" value="CysQ"/>
</dbReference>
<keyword evidence="4 5" id="KW-0378">Hydrolase</keyword>
<dbReference type="InterPro" id="IPR020583">
    <property type="entry name" value="Inositol_monoP_metal-BS"/>
</dbReference>
<dbReference type="HAMAP" id="MF_02095">
    <property type="entry name" value="CysQ"/>
    <property type="match status" value="1"/>
</dbReference>
<dbReference type="Pfam" id="PF00459">
    <property type="entry name" value="Inositol_P"/>
    <property type="match status" value="1"/>
</dbReference>
<dbReference type="InterPro" id="IPR050725">
    <property type="entry name" value="CysQ/Inositol_MonoPase"/>
</dbReference>
<name>A0ABT5XLV9_9FLAO</name>
<feature type="binding site" evidence="4">
    <location>
        <position position="231"/>
    </location>
    <ligand>
        <name>substrate</name>
    </ligand>
</feature>
<evidence type="ECO:0000256" key="2">
    <source>
        <dbReference type="ARBA" id="ARBA00022723"/>
    </source>
</evidence>
<feature type="binding site" evidence="4">
    <location>
        <position position="69"/>
    </location>
    <ligand>
        <name>Mg(2+)</name>
        <dbReference type="ChEBI" id="CHEBI:18420"/>
        <label>1</label>
    </ligand>
</feature>
<dbReference type="Gene3D" id="3.40.190.80">
    <property type="match status" value="1"/>
</dbReference>
<evidence type="ECO:0000256" key="3">
    <source>
        <dbReference type="ARBA" id="ARBA00022842"/>
    </source>
</evidence>
<dbReference type="SUPFAM" id="SSF56655">
    <property type="entry name" value="Carbohydrate phosphatase"/>
    <property type="match status" value="1"/>
</dbReference>
<dbReference type="GO" id="GO:0008441">
    <property type="term" value="F:3'(2'),5'-bisphosphate nucleotidase activity"/>
    <property type="evidence" value="ECO:0007669"/>
    <property type="project" value="UniProtKB-EC"/>
</dbReference>
<reference evidence="5 6" key="1">
    <citation type="submission" date="2023-03" db="EMBL/GenBank/DDBJ databases">
        <title>Muricauda XX sp. nov. and Muricauda XXX sp. nov., two novel species isolated from Okinawa Trough.</title>
        <authorList>
            <person name="Cao W."/>
            <person name="Deng X."/>
        </authorList>
    </citation>
    <scope>NUCLEOTIDE SEQUENCE [LARGE SCALE GENOMIC DNA]</scope>
    <source>
        <strain evidence="5 6">81s02</strain>
    </source>
</reference>
<keyword evidence="6" id="KW-1185">Reference proteome</keyword>
<dbReference type="EC" id="3.1.3.7" evidence="4"/>
<organism evidence="5 6">
    <name type="scientific">Flagellimonas okinawensis</name>
    <dbReference type="NCBI Taxonomy" id="3031324"/>
    <lineage>
        <taxon>Bacteria</taxon>
        <taxon>Pseudomonadati</taxon>
        <taxon>Bacteroidota</taxon>
        <taxon>Flavobacteriia</taxon>
        <taxon>Flavobacteriales</taxon>
        <taxon>Flavobacteriaceae</taxon>
        <taxon>Flagellimonas</taxon>
    </lineage>
</organism>
<dbReference type="CDD" id="cd01638">
    <property type="entry name" value="CysQ"/>
    <property type="match status" value="1"/>
</dbReference>
<feature type="binding site" evidence="4">
    <location>
        <position position="91"/>
    </location>
    <ligand>
        <name>Mg(2+)</name>
        <dbReference type="ChEBI" id="CHEBI:18420"/>
        <label>1</label>
    </ligand>
</feature>
<comment type="function">
    <text evidence="4">Converts adenosine-3',5'-bisphosphate (PAP) to AMP.</text>
</comment>
<dbReference type="Proteomes" id="UP001217083">
    <property type="component" value="Unassembled WGS sequence"/>
</dbReference>
<dbReference type="Gene3D" id="3.30.540.10">
    <property type="entry name" value="Fructose-1,6-Bisphosphatase, subunit A, domain 1"/>
    <property type="match status" value="1"/>
</dbReference>
<comment type="subcellular location">
    <subcellularLocation>
        <location evidence="4">Cell membrane</location>
        <topology evidence="4">Peripheral membrane protein</topology>
        <orientation evidence="4">Cytoplasmic side</orientation>
    </subcellularLocation>
</comment>
<feature type="binding site" evidence="4">
    <location>
        <position position="69"/>
    </location>
    <ligand>
        <name>substrate</name>
    </ligand>
</feature>
<comment type="caution">
    <text evidence="5">The sequence shown here is derived from an EMBL/GenBank/DDBJ whole genome shotgun (WGS) entry which is preliminary data.</text>
</comment>
<protein>
    <recommendedName>
        <fullName evidence="4">3'(2'),5'-bisphosphate nucleotidase CysQ</fullName>
        <ecNumber evidence="4">3.1.3.7</ecNumber>
    </recommendedName>
    <alternativeName>
        <fullName evidence="4">3'(2'),5-bisphosphonucleoside 3'(2')-phosphohydrolase</fullName>
    </alternativeName>
    <alternativeName>
        <fullName evidence="4">3'-phosphoadenosine 5'-phosphate phosphatase</fullName>
        <shortName evidence="4">PAP phosphatase</shortName>
    </alternativeName>
</protein>
<gene>
    <name evidence="4 5" type="primary">cysQ</name>
    <name evidence="5" type="ORF">PY091_06585</name>
</gene>
<dbReference type="NCBIfam" id="TIGR01331">
    <property type="entry name" value="bisphos_cysQ"/>
    <property type="match status" value="1"/>
</dbReference>
<dbReference type="PROSITE" id="PS00629">
    <property type="entry name" value="IMP_1"/>
    <property type="match status" value="1"/>
</dbReference>
<keyword evidence="4" id="KW-0472">Membrane</keyword>
<proteinExistence type="inferred from homology"/>
<feature type="binding site" evidence="4">
    <location>
        <position position="89"/>
    </location>
    <ligand>
        <name>Mg(2+)</name>
        <dbReference type="ChEBI" id="CHEBI:18420"/>
        <label>1</label>
    </ligand>
</feature>
<feature type="binding site" evidence="4">
    <location>
        <position position="92"/>
    </location>
    <ligand>
        <name>Mg(2+)</name>
        <dbReference type="ChEBI" id="CHEBI:18420"/>
        <label>2</label>
    </ligand>
</feature>
<dbReference type="PANTHER" id="PTHR43028:SF5">
    <property type="entry name" value="3'(2'),5'-BISPHOSPHATE NUCLEOTIDASE 1"/>
    <property type="match status" value="1"/>
</dbReference>
<keyword evidence="3 4" id="KW-0460">Magnesium</keyword>
<feature type="binding site" evidence="4">
    <location>
        <position position="89"/>
    </location>
    <ligand>
        <name>Mg(2+)</name>
        <dbReference type="ChEBI" id="CHEBI:18420"/>
        <label>2</label>
    </ligand>
</feature>
<keyword evidence="2 4" id="KW-0479">Metal-binding</keyword>
<evidence type="ECO:0000256" key="1">
    <source>
        <dbReference type="ARBA" id="ARBA00001625"/>
    </source>
</evidence>
<sequence>MTLTDLNQKLLLAIQASIKAGHAIMQIYDSVDFGTELKQDNSPLTLADLESNKVIMSYLEKTNIPIISEENKNLDYDQRKNWDFCWMVDPLDGTKEFIKRNGEFTVNIALINKGVPVLGVIYVPVSGELFYANEELNEAYKVVVNHETESYEKLLGPNNQIRQKNRENSTIIKVVGSRSHMNTETELFIKRIKEKGKDVEIVSKGSSLKFCLVAEGKADIYPRVAPTMEWDTAAGHAICSAMGLKVTNWETGEDLVYNKENLLNPFFLVK</sequence>
<accession>A0ABT5XLV9</accession>